<protein>
    <recommendedName>
        <fullName evidence="6">Membrane fusion protein biotin-lipoyl like domain-containing protein</fullName>
    </recommendedName>
</protein>
<accession>X1SL39</accession>
<dbReference type="Gene3D" id="1.10.287.470">
    <property type="entry name" value="Helix hairpin bin"/>
    <property type="match status" value="1"/>
</dbReference>
<gene>
    <name evidence="5" type="ORF">S12H4_36744</name>
</gene>
<evidence type="ECO:0000256" key="1">
    <source>
        <dbReference type="ARBA" id="ARBA00004196"/>
    </source>
</evidence>
<comment type="subcellular location">
    <subcellularLocation>
        <location evidence="1">Cell envelope</location>
    </subcellularLocation>
</comment>
<keyword evidence="4" id="KW-0472">Membrane</keyword>
<keyword evidence="4" id="KW-0812">Transmembrane</keyword>
<dbReference type="PANTHER" id="PTHR32347">
    <property type="entry name" value="EFFLUX SYSTEM COMPONENT YKNX-RELATED"/>
    <property type="match status" value="1"/>
</dbReference>
<organism evidence="5">
    <name type="scientific">marine sediment metagenome</name>
    <dbReference type="NCBI Taxonomy" id="412755"/>
    <lineage>
        <taxon>unclassified sequences</taxon>
        <taxon>metagenomes</taxon>
        <taxon>ecological metagenomes</taxon>
    </lineage>
</organism>
<evidence type="ECO:0008006" key="6">
    <source>
        <dbReference type="Google" id="ProtNLM"/>
    </source>
</evidence>
<evidence type="ECO:0000256" key="2">
    <source>
        <dbReference type="ARBA" id="ARBA00023054"/>
    </source>
</evidence>
<dbReference type="SUPFAM" id="SSF111369">
    <property type="entry name" value="HlyD-like secretion proteins"/>
    <property type="match status" value="1"/>
</dbReference>
<evidence type="ECO:0000256" key="4">
    <source>
        <dbReference type="SAM" id="Phobius"/>
    </source>
</evidence>
<sequence length="200" mass="22673">MKKKLYVILSVIIGLFLIYALYYVFRFIVPPTLGPGGYETAVVDRGLVMKTANAEGFVEPENEVLLRSPASSVIKKIFNEPGSYVDLGEVILILDPKPIEYEIENLEDQLAVKRNNLHKNRLNAQSIGVDLEYNVEMKKLKIASIKSELADQEQLLEVGGISTARYEKTKQELVFTEKDLEMILKKNSIRLRQLEAEEKG</sequence>
<feature type="transmembrane region" description="Helical" evidence="4">
    <location>
        <begin position="5"/>
        <end position="25"/>
    </location>
</feature>
<keyword evidence="2 3" id="KW-0175">Coiled coil</keyword>
<evidence type="ECO:0000256" key="3">
    <source>
        <dbReference type="SAM" id="Coils"/>
    </source>
</evidence>
<dbReference type="Gene3D" id="2.40.50.100">
    <property type="match status" value="1"/>
</dbReference>
<name>X1SL39_9ZZZZ</name>
<dbReference type="EMBL" id="BARW01021933">
    <property type="protein sequence ID" value="GAI93668.1"/>
    <property type="molecule type" value="Genomic_DNA"/>
</dbReference>
<dbReference type="AlphaFoldDB" id="X1SL39"/>
<dbReference type="InterPro" id="IPR050465">
    <property type="entry name" value="UPF0194_transport"/>
</dbReference>
<feature type="non-terminal residue" evidence="5">
    <location>
        <position position="200"/>
    </location>
</feature>
<comment type="caution">
    <text evidence="5">The sequence shown here is derived from an EMBL/GenBank/DDBJ whole genome shotgun (WGS) entry which is preliminary data.</text>
</comment>
<keyword evidence="4" id="KW-1133">Transmembrane helix</keyword>
<dbReference type="GO" id="GO:0030313">
    <property type="term" value="C:cell envelope"/>
    <property type="evidence" value="ECO:0007669"/>
    <property type="project" value="UniProtKB-SubCell"/>
</dbReference>
<feature type="coiled-coil region" evidence="3">
    <location>
        <begin position="166"/>
        <end position="197"/>
    </location>
</feature>
<dbReference type="PANTHER" id="PTHR32347:SF14">
    <property type="entry name" value="EFFLUX SYSTEM COMPONENT YKNX-RELATED"/>
    <property type="match status" value="1"/>
</dbReference>
<reference evidence="5" key="1">
    <citation type="journal article" date="2014" name="Front. Microbiol.">
        <title>High frequency of phylogenetically diverse reductive dehalogenase-homologous genes in deep subseafloor sedimentary metagenomes.</title>
        <authorList>
            <person name="Kawai M."/>
            <person name="Futagami T."/>
            <person name="Toyoda A."/>
            <person name="Takaki Y."/>
            <person name="Nishi S."/>
            <person name="Hori S."/>
            <person name="Arai W."/>
            <person name="Tsubouchi T."/>
            <person name="Morono Y."/>
            <person name="Uchiyama I."/>
            <person name="Ito T."/>
            <person name="Fujiyama A."/>
            <person name="Inagaki F."/>
            <person name="Takami H."/>
        </authorList>
    </citation>
    <scope>NUCLEOTIDE SEQUENCE</scope>
    <source>
        <strain evidence="5">Expedition CK06-06</strain>
    </source>
</reference>
<evidence type="ECO:0000313" key="5">
    <source>
        <dbReference type="EMBL" id="GAI93668.1"/>
    </source>
</evidence>
<proteinExistence type="predicted"/>